<feature type="binding site" evidence="18">
    <location>
        <position position="203"/>
    </location>
    <ligand>
        <name>Ca(2+)</name>
        <dbReference type="ChEBI" id="CHEBI:29108"/>
        <label>3</label>
    </ligand>
</feature>
<dbReference type="InterPro" id="IPR000585">
    <property type="entry name" value="Hemopexin-like_dom"/>
</dbReference>
<dbReference type="SMART" id="SM00235">
    <property type="entry name" value="ZnMc"/>
    <property type="match status" value="1"/>
</dbReference>
<keyword evidence="7 22" id="KW-0732">Signal</keyword>
<evidence type="ECO:0000313" key="25">
    <source>
        <dbReference type="Proteomes" id="UP001066276"/>
    </source>
</evidence>
<dbReference type="InterPro" id="IPR036375">
    <property type="entry name" value="Hemopexin-like_dom_sf"/>
</dbReference>
<dbReference type="SUPFAM" id="SSF50923">
    <property type="entry name" value="Hemopexin-like domain"/>
    <property type="match status" value="1"/>
</dbReference>
<feature type="binding site" evidence="18">
    <location>
        <position position="188"/>
    </location>
    <ligand>
        <name>Zn(2+)</name>
        <dbReference type="ChEBI" id="CHEBI:29105"/>
        <label>1</label>
    </ligand>
</feature>
<evidence type="ECO:0000256" key="19">
    <source>
        <dbReference type="PIRSR" id="PIRSR621190-5"/>
    </source>
</evidence>
<evidence type="ECO:0000256" key="3">
    <source>
        <dbReference type="ARBA" id="ARBA00022525"/>
    </source>
</evidence>
<feature type="binding site" evidence="18">
    <location>
        <position position="201"/>
    </location>
    <ligand>
        <name>Zn(2+)</name>
        <dbReference type="ChEBI" id="CHEBI:29105"/>
        <label>1</label>
    </ligand>
</feature>
<feature type="binding site" evidence="18">
    <location>
        <position position="197"/>
    </location>
    <ligand>
        <name>Ca(2+)</name>
        <dbReference type="ChEBI" id="CHEBI:29108"/>
        <label>2</label>
    </ligand>
</feature>
<organism evidence="24 25">
    <name type="scientific">Pleurodeles waltl</name>
    <name type="common">Iberian ribbed newt</name>
    <dbReference type="NCBI Taxonomy" id="8319"/>
    <lineage>
        <taxon>Eukaryota</taxon>
        <taxon>Metazoa</taxon>
        <taxon>Chordata</taxon>
        <taxon>Craniata</taxon>
        <taxon>Vertebrata</taxon>
        <taxon>Euteleostomi</taxon>
        <taxon>Amphibia</taxon>
        <taxon>Batrachia</taxon>
        <taxon>Caudata</taxon>
        <taxon>Salamandroidea</taxon>
        <taxon>Salamandridae</taxon>
        <taxon>Pleurodelinae</taxon>
        <taxon>Pleurodeles</taxon>
    </lineage>
</organism>
<dbReference type="PANTHER" id="PTHR10201">
    <property type="entry name" value="MATRIX METALLOPROTEINASE"/>
    <property type="match status" value="1"/>
</dbReference>
<feature type="binding site" evidence="18">
    <location>
        <position position="206"/>
    </location>
    <ligand>
        <name>Ca(2+)</name>
        <dbReference type="ChEBI" id="CHEBI:29108"/>
        <label>3</label>
    </ligand>
</feature>
<dbReference type="GO" id="GO:0031012">
    <property type="term" value="C:extracellular matrix"/>
    <property type="evidence" value="ECO:0007669"/>
    <property type="project" value="InterPro"/>
</dbReference>
<keyword evidence="12" id="KW-0482">Metalloprotease</keyword>
<dbReference type="CDD" id="cd00094">
    <property type="entry name" value="HX"/>
    <property type="match status" value="1"/>
</dbReference>
<sequence>METLFRAFMLIFLSFVLVSWSAPVPDGKEIPLSETETEEQLAKKYLKAFYNMSSRSIGRNANSAFTEKIKEMQKFFGLNVTGTLDNKTLAVMKSSRCGVPDVGNYNIMDTNSKWENSVITYRLVNYTPDLPSAEVDKAIANAFGVWSSASSLKFSKIDSGIADIMISFASGDHQDPYPFDGPGKTLAHAYYPGSGIGGDAHFDEDETWSTNAKAINLFLVAAHEFGHSLGLSHSSDPSALMYPTYHYADTANYKLPEDDMKGVQALYGLPTDATTKGTTAASTTTVQTKTTTKGNQPSQTQTTTATSTRAPAKTTKANEACRDNMSIDAAFVFGDQIYLITNGTVWVKQPSKAVVKSSVQTLWKNMPTPIDAAYALPAQNLVVLFKGSQYWAFQGNALRYGFPKDISNYRLPSSVKKIDAVASFQETRTIQFFVEDKYYRFNDISYTIDRTGPIAERYPELGKKVDAAFQLNVADWPLCQAFGSQEHPMILEADCPSCLCSPHTDDPSTTKRPSSTMQGDREPVPLVLESQCDKSAEVQV</sequence>
<evidence type="ECO:0000256" key="4">
    <source>
        <dbReference type="ARBA" id="ARBA00022530"/>
    </source>
</evidence>
<dbReference type="AlphaFoldDB" id="A0AAV7NE90"/>
<feature type="binding site" evidence="18">
    <location>
        <position position="371"/>
    </location>
    <ligand>
        <name>Ca(2+)</name>
        <dbReference type="ChEBI" id="CHEBI:29108"/>
        <label>4</label>
    </ligand>
</feature>
<proteinExistence type="inferred from homology"/>
<dbReference type="Pfam" id="PF00413">
    <property type="entry name" value="Peptidase_M10"/>
    <property type="match status" value="1"/>
</dbReference>
<feature type="binding site" evidence="17">
    <location>
        <position position="223"/>
    </location>
    <ligand>
        <name>Zn(2+)</name>
        <dbReference type="ChEBI" id="CHEBI:29105"/>
        <label>2</label>
        <note>catalytic</note>
    </ligand>
</feature>
<dbReference type="InterPro" id="IPR033739">
    <property type="entry name" value="M10A_MMP"/>
</dbReference>
<evidence type="ECO:0000259" key="23">
    <source>
        <dbReference type="SMART" id="SM00235"/>
    </source>
</evidence>
<evidence type="ECO:0000256" key="8">
    <source>
        <dbReference type="ARBA" id="ARBA00022737"/>
    </source>
</evidence>
<feature type="repeat" description="Hemopexin" evidence="20">
    <location>
        <begin position="367"/>
        <end position="413"/>
    </location>
</feature>
<evidence type="ECO:0000256" key="6">
    <source>
        <dbReference type="ARBA" id="ARBA00022723"/>
    </source>
</evidence>
<comment type="cofactor">
    <cofactor evidence="18">
        <name>Zn(2+)</name>
        <dbReference type="ChEBI" id="CHEBI:29105"/>
    </cofactor>
    <text evidence="18">Binds 2 Zn(2+) ions per subunit.</text>
</comment>
<gene>
    <name evidence="24" type="ORF">NDU88_001728</name>
</gene>
<dbReference type="CDD" id="cd04278">
    <property type="entry name" value="ZnMc_MMP"/>
    <property type="match status" value="1"/>
</dbReference>
<keyword evidence="11 18" id="KW-0106">Calcium</keyword>
<evidence type="ECO:0000256" key="1">
    <source>
        <dbReference type="ARBA" id="ARBA00004498"/>
    </source>
</evidence>
<comment type="cofactor">
    <cofactor evidence="18">
        <name>Ca(2+)</name>
        <dbReference type="ChEBI" id="CHEBI:29108"/>
    </cofactor>
    <text evidence="18">Can bind about 5 Ca(2+) ions per subunit.</text>
</comment>
<feature type="region of interest" description="Disordered" evidence="21">
    <location>
        <begin position="276"/>
        <end position="317"/>
    </location>
</feature>
<reference evidence="24" key="1">
    <citation type="journal article" date="2022" name="bioRxiv">
        <title>Sequencing and chromosome-scale assembly of the giantPleurodeles waltlgenome.</title>
        <authorList>
            <person name="Brown T."/>
            <person name="Elewa A."/>
            <person name="Iarovenko S."/>
            <person name="Subramanian E."/>
            <person name="Araus A.J."/>
            <person name="Petzold A."/>
            <person name="Susuki M."/>
            <person name="Suzuki K.-i.T."/>
            <person name="Hayashi T."/>
            <person name="Toyoda A."/>
            <person name="Oliveira C."/>
            <person name="Osipova E."/>
            <person name="Leigh N.D."/>
            <person name="Simon A."/>
            <person name="Yun M.H."/>
        </authorList>
    </citation>
    <scope>NUCLEOTIDE SEQUENCE</scope>
    <source>
        <strain evidence="24">20211129_DDA</strain>
        <tissue evidence="24">Liver</tissue>
    </source>
</reference>
<keyword evidence="15" id="KW-1015">Disulfide bond</keyword>
<keyword evidence="8" id="KW-0677">Repeat</keyword>
<dbReference type="Proteomes" id="UP001066276">
    <property type="component" value="Chromosome 8"/>
</dbReference>
<feature type="repeat" description="Hemopexin" evidence="20">
    <location>
        <begin position="415"/>
        <end position="461"/>
    </location>
</feature>
<feature type="binding site" evidence="18">
    <location>
        <position position="175"/>
    </location>
    <ligand>
        <name>Zn(2+)</name>
        <dbReference type="ChEBI" id="CHEBI:29105"/>
        <label>1</label>
    </ligand>
</feature>
<comment type="similarity">
    <text evidence="2">Belongs to the peptidase M10A family.</text>
</comment>
<keyword evidence="3" id="KW-0964">Secreted</keyword>
<feature type="binding site" evidence="18">
    <location>
        <position position="199"/>
    </location>
    <ligand>
        <name>Ca(2+)</name>
        <dbReference type="ChEBI" id="CHEBI:29108"/>
        <label>2</label>
    </ligand>
</feature>
<keyword evidence="4" id="KW-0272">Extracellular matrix</keyword>
<dbReference type="InterPro" id="IPR036365">
    <property type="entry name" value="PGBD-like_sf"/>
</dbReference>
<protein>
    <recommendedName>
        <fullName evidence="23">Peptidase metallopeptidase domain-containing protein</fullName>
    </recommendedName>
</protein>
<keyword evidence="6 17" id="KW-0479">Metal-binding</keyword>
<dbReference type="SUPFAM" id="SSF55486">
    <property type="entry name" value="Metalloproteases ('zincins'), catalytic domain"/>
    <property type="match status" value="1"/>
</dbReference>
<feature type="signal peptide" evidence="22">
    <location>
        <begin position="1"/>
        <end position="21"/>
    </location>
</feature>
<keyword evidence="9" id="KW-0378">Hydrolase</keyword>
<dbReference type="InterPro" id="IPR018487">
    <property type="entry name" value="Hemopexin-like_repeat"/>
</dbReference>
<keyword evidence="25" id="KW-1185">Reference proteome</keyword>
<feature type="region of interest" description="Disordered" evidence="21">
    <location>
        <begin position="503"/>
        <end position="540"/>
    </location>
</feature>
<evidence type="ECO:0000256" key="12">
    <source>
        <dbReference type="ARBA" id="ARBA00023049"/>
    </source>
</evidence>
<dbReference type="InterPro" id="IPR006026">
    <property type="entry name" value="Peptidase_Metallo"/>
</dbReference>
<feature type="active site" evidence="16">
    <location>
        <position position="224"/>
    </location>
</feature>
<keyword evidence="10 17" id="KW-0862">Zinc</keyword>
<dbReference type="GO" id="GO:0006508">
    <property type="term" value="P:proteolysis"/>
    <property type="evidence" value="ECO:0007669"/>
    <property type="project" value="UniProtKB-KW"/>
</dbReference>
<keyword evidence="5" id="KW-0645">Protease</keyword>
<feature type="binding site" evidence="18">
    <location>
        <position position="328"/>
    </location>
    <ligand>
        <name>Ca(2+)</name>
        <dbReference type="ChEBI" id="CHEBI:29108"/>
        <label>4</label>
    </ligand>
</feature>
<feature type="binding site" evidence="18">
    <location>
        <position position="373"/>
    </location>
    <ligand>
        <name>Ca(2+)</name>
        <dbReference type="ChEBI" id="CHEBI:29108"/>
        <label>5</label>
    </ligand>
</feature>
<feature type="binding site" evidence="18">
    <location>
        <position position="181"/>
    </location>
    <ligand>
        <name>Ca(2+)</name>
        <dbReference type="ChEBI" id="CHEBI:29108"/>
        <label>3</label>
    </ligand>
</feature>
<feature type="binding site" evidence="17">
    <location>
        <position position="227"/>
    </location>
    <ligand>
        <name>Zn(2+)</name>
        <dbReference type="ChEBI" id="CHEBI:29105"/>
        <label>2</label>
        <note>catalytic</note>
    </ligand>
</feature>
<dbReference type="InterPro" id="IPR002477">
    <property type="entry name" value="Peptidoglycan-bd-like"/>
</dbReference>
<evidence type="ECO:0000256" key="18">
    <source>
        <dbReference type="PIRSR" id="PIRSR621190-2"/>
    </source>
</evidence>
<dbReference type="GO" id="GO:0004222">
    <property type="term" value="F:metalloendopeptidase activity"/>
    <property type="evidence" value="ECO:0007669"/>
    <property type="project" value="InterPro"/>
</dbReference>
<evidence type="ECO:0000256" key="13">
    <source>
        <dbReference type="ARBA" id="ARBA00023105"/>
    </source>
</evidence>
<dbReference type="GO" id="GO:0008270">
    <property type="term" value="F:zinc ion binding"/>
    <property type="evidence" value="ECO:0007669"/>
    <property type="project" value="InterPro"/>
</dbReference>
<dbReference type="EMBL" id="JANPWB010000012">
    <property type="protein sequence ID" value="KAJ1113484.1"/>
    <property type="molecule type" value="Genomic_DNA"/>
</dbReference>
<feature type="binding site" evidence="18">
    <location>
        <position position="241"/>
    </location>
    <ligand>
        <name>Zn(2+)</name>
        <dbReference type="ChEBI" id="CHEBI:29105"/>
        <label>2</label>
        <note>catalytic</note>
    </ligand>
</feature>
<feature type="binding site" evidence="18">
    <location>
        <position position="173"/>
    </location>
    <ligand>
        <name>Zn(2+)</name>
        <dbReference type="ChEBI" id="CHEBI:29105"/>
        <label>1</label>
    </ligand>
</feature>
<dbReference type="Pfam" id="PF01471">
    <property type="entry name" value="PG_binding_1"/>
    <property type="match status" value="1"/>
</dbReference>
<dbReference type="SUPFAM" id="SSF47090">
    <property type="entry name" value="PGBD-like"/>
    <property type="match status" value="1"/>
</dbReference>
<dbReference type="InterPro" id="IPR024079">
    <property type="entry name" value="MetalloPept_cat_dom_sf"/>
</dbReference>
<evidence type="ECO:0000256" key="7">
    <source>
        <dbReference type="ARBA" id="ARBA00022729"/>
    </source>
</evidence>
<dbReference type="PANTHER" id="PTHR10201:SF151">
    <property type="entry name" value="INTERSTITIAL COLLAGENASE"/>
    <property type="match status" value="1"/>
</dbReference>
<evidence type="ECO:0000256" key="15">
    <source>
        <dbReference type="ARBA" id="ARBA00023157"/>
    </source>
</evidence>
<dbReference type="Gene3D" id="2.110.10.10">
    <property type="entry name" value="Hemopexin-like domain"/>
    <property type="match status" value="1"/>
</dbReference>
<evidence type="ECO:0000256" key="2">
    <source>
        <dbReference type="ARBA" id="ARBA00010370"/>
    </source>
</evidence>
<feature type="binding site" evidence="18">
    <location>
        <position position="180"/>
    </location>
    <ligand>
        <name>Ca(2+)</name>
        <dbReference type="ChEBI" id="CHEBI:29108"/>
        <label>3</label>
    </ligand>
</feature>
<evidence type="ECO:0000256" key="9">
    <source>
        <dbReference type="ARBA" id="ARBA00022801"/>
    </source>
</evidence>
<evidence type="ECO:0000256" key="16">
    <source>
        <dbReference type="PIRSR" id="PIRSR001191-1"/>
    </source>
</evidence>
<dbReference type="PIRSF" id="PIRSF001191">
    <property type="entry name" value="Peptidase_M10A_matrix"/>
    <property type="match status" value="1"/>
</dbReference>
<dbReference type="PROSITE" id="PS51642">
    <property type="entry name" value="HEMOPEXIN_2"/>
    <property type="match status" value="2"/>
</dbReference>
<feature type="binding site" evidence="18">
    <location>
        <position position="129"/>
    </location>
    <ligand>
        <name>Ca(2+)</name>
        <dbReference type="ChEBI" id="CHEBI:29108"/>
        <label>1</label>
    </ligand>
</feature>
<evidence type="ECO:0000313" key="24">
    <source>
        <dbReference type="EMBL" id="KAJ1113484.1"/>
    </source>
</evidence>
<evidence type="ECO:0000256" key="20">
    <source>
        <dbReference type="PROSITE-ProRule" id="PRU01011"/>
    </source>
</evidence>
<feature type="binding site" evidence="18">
    <location>
        <position position="163"/>
    </location>
    <ligand>
        <name>Ca(2+)</name>
        <dbReference type="ChEBI" id="CHEBI:29108"/>
        <label>2</label>
    </ligand>
</feature>
<dbReference type="GO" id="GO:0030574">
    <property type="term" value="P:collagen catabolic process"/>
    <property type="evidence" value="ECO:0007669"/>
    <property type="project" value="UniProtKB-KW"/>
</dbReference>
<feature type="binding site" evidence="18">
    <location>
        <position position="466"/>
    </location>
    <ligand>
        <name>Ca(2+)</name>
        <dbReference type="ChEBI" id="CHEBI:29108"/>
        <label>4</label>
    </ligand>
</feature>
<name>A0AAV7NE90_PLEWA</name>
<dbReference type="FunFam" id="3.40.390.10:FF:000007">
    <property type="entry name" value="Collagenase 3"/>
    <property type="match status" value="1"/>
</dbReference>
<evidence type="ECO:0000256" key="22">
    <source>
        <dbReference type="SAM" id="SignalP"/>
    </source>
</evidence>
<feature type="binding site" description="in inhibited form" evidence="18">
    <location>
        <position position="97"/>
    </location>
    <ligand>
        <name>Zn(2+)</name>
        <dbReference type="ChEBI" id="CHEBI:29105"/>
        <label>2</label>
        <note>catalytic</note>
    </ligand>
</feature>
<feature type="short sequence motif" description="Cysteine switch" evidence="19">
    <location>
        <begin position="95"/>
        <end position="102"/>
    </location>
</feature>
<feature type="compositionally biased region" description="Basic and acidic residues" evidence="21">
    <location>
        <begin position="531"/>
        <end position="540"/>
    </location>
</feature>
<evidence type="ECO:0000256" key="17">
    <source>
        <dbReference type="PIRSR" id="PIRSR001191-2"/>
    </source>
</evidence>
<dbReference type="Gene3D" id="3.40.390.10">
    <property type="entry name" value="Collagenase (Catalytic Domain)"/>
    <property type="match status" value="1"/>
</dbReference>
<dbReference type="InterPro" id="IPR021190">
    <property type="entry name" value="Pept_M10A"/>
</dbReference>
<evidence type="ECO:0000256" key="21">
    <source>
        <dbReference type="SAM" id="MobiDB-lite"/>
    </source>
</evidence>
<dbReference type="SMART" id="SM00120">
    <property type="entry name" value="HX"/>
    <property type="match status" value="3"/>
</dbReference>
<evidence type="ECO:0000256" key="5">
    <source>
        <dbReference type="ARBA" id="ARBA00022670"/>
    </source>
</evidence>
<feature type="binding site" evidence="17">
    <location>
        <position position="233"/>
    </location>
    <ligand>
        <name>Zn(2+)</name>
        <dbReference type="ChEBI" id="CHEBI:29105"/>
        <label>2</label>
        <note>catalytic</note>
    </ligand>
</feature>
<dbReference type="InterPro" id="IPR001818">
    <property type="entry name" value="Pept_M10_metallopeptidase"/>
</dbReference>
<comment type="caution">
    <text evidence="24">The sequence shown here is derived from an EMBL/GenBank/DDBJ whole genome shotgun (WGS) entry which is preliminary data.</text>
</comment>
<comment type="subcellular location">
    <subcellularLocation>
        <location evidence="1">Secreted</location>
        <location evidence="1">Extracellular space</location>
        <location evidence="1">Extracellular matrix</location>
    </subcellularLocation>
</comment>
<feature type="chain" id="PRO_5043753704" description="Peptidase metallopeptidase domain-containing protein" evidence="22">
    <location>
        <begin position="22"/>
        <end position="540"/>
    </location>
</feature>
<keyword evidence="13" id="KW-0177">Collagen degradation</keyword>
<keyword evidence="14" id="KW-0865">Zymogen</keyword>
<dbReference type="GO" id="GO:0030198">
    <property type="term" value="P:extracellular matrix organization"/>
    <property type="evidence" value="ECO:0007669"/>
    <property type="project" value="TreeGrafter"/>
</dbReference>
<dbReference type="PRINTS" id="PR00138">
    <property type="entry name" value="MATRIXIN"/>
</dbReference>
<dbReference type="Pfam" id="PF00045">
    <property type="entry name" value="Hemopexin"/>
    <property type="match status" value="1"/>
</dbReference>
<feature type="domain" description="Peptidase metallopeptidase" evidence="23">
    <location>
        <begin position="110"/>
        <end position="269"/>
    </location>
</feature>
<accession>A0AAV7NE90</accession>
<evidence type="ECO:0000256" key="14">
    <source>
        <dbReference type="ARBA" id="ARBA00023145"/>
    </source>
</evidence>
<feature type="binding site" evidence="18">
    <location>
        <position position="206"/>
    </location>
    <ligand>
        <name>Ca(2+)</name>
        <dbReference type="ChEBI" id="CHEBI:29108"/>
        <label>1</label>
    </ligand>
</feature>
<dbReference type="FunFam" id="2.110.10.10:FF:000002">
    <property type="entry name" value="Matrix metallopeptidase 3"/>
    <property type="match status" value="1"/>
</dbReference>
<evidence type="ECO:0000256" key="11">
    <source>
        <dbReference type="ARBA" id="ARBA00022837"/>
    </source>
</evidence>
<evidence type="ECO:0000256" key="10">
    <source>
        <dbReference type="ARBA" id="ARBA00022833"/>
    </source>
</evidence>